<protein>
    <submittedName>
        <fullName evidence="4">CECR6-TMEM121 family</fullName>
    </submittedName>
</protein>
<evidence type="ECO:0000256" key="2">
    <source>
        <dbReference type="SAM" id="MobiDB-lite"/>
    </source>
</evidence>
<evidence type="ECO:0000256" key="3">
    <source>
        <dbReference type="SAM" id="Phobius"/>
    </source>
</evidence>
<dbReference type="InterPro" id="IPR032776">
    <property type="entry name" value="CECR6/TMEM121"/>
</dbReference>
<feature type="transmembrane region" description="Helical" evidence="3">
    <location>
        <begin position="400"/>
        <end position="421"/>
    </location>
</feature>
<dbReference type="EMBL" id="JALLKP010000003">
    <property type="protein sequence ID" value="KAK2196059.1"/>
    <property type="molecule type" value="Genomic_DNA"/>
</dbReference>
<comment type="similarity">
    <text evidence="1">Belongs to the TMEM121 family.</text>
</comment>
<feature type="transmembrane region" description="Helical" evidence="3">
    <location>
        <begin position="458"/>
        <end position="478"/>
    </location>
</feature>
<dbReference type="GeneID" id="94336955"/>
<evidence type="ECO:0000256" key="1">
    <source>
        <dbReference type="ARBA" id="ARBA00007711"/>
    </source>
</evidence>
<dbReference type="KEGG" id="bdw:94336955"/>
<keyword evidence="3" id="KW-1133">Transmembrane helix</keyword>
<feature type="transmembrane region" description="Helical" evidence="3">
    <location>
        <begin position="372"/>
        <end position="394"/>
    </location>
</feature>
<keyword evidence="3" id="KW-0812">Transmembrane</keyword>
<feature type="transmembrane region" description="Helical" evidence="3">
    <location>
        <begin position="561"/>
        <end position="581"/>
    </location>
</feature>
<name>A0AAD9UNM2_9APIC</name>
<reference evidence="4" key="1">
    <citation type="journal article" date="2023" name="Nat. Microbiol.">
        <title>Babesia duncani multi-omics identifies virulence factors and drug targets.</title>
        <authorList>
            <person name="Singh P."/>
            <person name="Lonardi S."/>
            <person name="Liang Q."/>
            <person name="Vydyam P."/>
            <person name="Khabirova E."/>
            <person name="Fang T."/>
            <person name="Gihaz S."/>
            <person name="Thekkiniath J."/>
            <person name="Munshi M."/>
            <person name="Abel S."/>
            <person name="Ciampossin L."/>
            <person name="Batugedara G."/>
            <person name="Gupta M."/>
            <person name="Lu X.M."/>
            <person name="Lenz T."/>
            <person name="Chakravarty S."/>
            <person name="Cornillot E."/>
            <person name="Hu Y."/>
            <person name="Ma W."/>
            <person name="Gonzalez L.M."/>
            <person name="Sanchez S."/>
            <person name="Estrada K."/>
            <person name="Sanchez-Flores A."/>
            <person name="Montero E."/>
            <person name="Harb O.S."/>
            <person name="Le Roch K.G."/>
            <person name="Mamoun C.B."/>
        </authorList>
    </citation>
    <scope>NUCLEOTIDE SEQUENCE</scope>
    <source>
        <strain evidence="4">WA1</strain>
    </source>
</reference>
<proteinExistence type="inferred from homology"/>
<dbReference type="AlphaFoldDB" id="A0AAD9UNM2"/>
<feature type="transmembrane region" description="Helical" evidence="3">
    <location>
        <begin position="428"/>
        <end position="452"/>
    </location>
</feature>
<dbReference type="Pfam" id="PF14997">
    <property type="entry name" value="CECR6_TMEM121"/>
    <property type="match status" value="1"/>
</dbReference>
<evidence type="ECO:0000313" key="4">
    <source>
        <dbReference type="EMBL" id="KAK2196059.1"/>
    </source>
</evidence>
<feature type="transmembrane region" description="Helical" evidence="3">
    <location>
        <begin position="587"/>
        <end position="606"/>
    </location>
</feature>
<dbReference type="RefSeq" id="XP_067802901.1">
    <property type="nucleotide sequence ID" value="XM_067947679.1"/>
</dbReference>
<feature type="transmembrane region" description="Helical" evidence="3">
    <location>
        <begin position="12"/>
        <end position="34"/>
    </location>
</feature>
<keyword evidence="5" id="KW-1185">Reference proteome</keyword>
<evidence type="ECO:0000313" key="5">
    <source>
        <dbReference type="Proteomes" id="UP001214638"/>
    </source>
</evidence>
<organism evidence="4 5">
    <name type="scientific">Babesia duncani</name>
    <dbReference type="NCBI Taxonomy" id="323732"/>
    <lineage>
        <taxon>Eukaryota</taxon>
        <taxon>Sar</taxon>
        <taxon>Alveolata</taxon>
        <taxon>Apicomplexa</taxon>
        <taxon>Aconoidasida</taxon>
        <taxon>Piroplasmida</taxon>
        <taxon>Babesiidae</taxon>
        <taxon>Babesia</taxon>
    </lineage>
</organism>
<feature type="transmembrane region" description="Helical" evidence="3">
    <location>
        <begin position="323"/>
        <end position="344"/>
    </location>
</feature>
<keyword evidence="3" id="KW-0472">Membrane</keyword>
<feature type="transmembrane region" description="Helical" evidence="3">
    <location>
        <begin position="144"/>
        <end position="168"/>
    </location>
</feature>
<feature type="region of interest" description="Disordered" evidence="2">
    <location>
        <begin position="202"/>
        <end position="222"/>
    </location>
</feature>
<dbReference type="Proteomes" id="UP001214638">
    <property type="component" value="Unassembled WGS sequence"/>
</dbReference>
<gene>
    <name evidence="4" type="ORF">BdWA1_002658</name>
</gene>
<accession>A0AAD9UNM2</accession>
<sequence length="669" mass="74613">MYNDGVILKYTCGAFTEIILLLLLTPTIYMIMAFRTGLHLYGGLNAISSERLIHTDMIIHVSLDFLDIIDISNTFSIISNALHDTHDLLQIFAGVVVATCVFLHAYSFPRMSEASKENMNSTLASYKMQSSSNSKCDIYFCRKYAAIVGIFFVDVPFGIFRFTAWLLLARHEVFAPFLLKNICCIALQAQRIKHCSIGINSKSNSSDEGGLKEEHSNQEGSVEVVDKVNKDIATPQSRNSFTRDVGSVKCTRDACNNLSTNVERSIGPINAPASVDIPDLHVTTPVECKRILQKIILMLGVGSKPEMAHLIDSSLSFSLRHNVLLMLPHVCYWIAEFVIVVALYKTDRGQIASHFVSLSGISSFHWSSSPTLVKIALCTIGIASCINLFCWSFLGPFWDALFVAIFVFVRLVSYSLVLLSISEFVPCAYILEIVATLIMGSSRDYLFLIWGLRPFLKLLNGLYPFLCVTLGKSTLFYINPSVFYTNKSDLFESVRMIGSFSNTNNVGMDETCGFSLSALLILTNAGTQCASTTSHALLMSHNLIKSYRLNSILVSCHKRSIVICLVLRCYCILTVVGTGLVDYSFALIVYGVHVLLLLTYLALTLLQRLLALESATCQSMCLDILKSTTSERDEYKDLVDYEKSRYARPEISTSGDIYAKYQKHQRLLR</sequence>
<comment type="caution">
    <text evidence="4">The sequence shown here is derived from an EMBL/GenBank/DDBJ whole genome shotgun (WGS) entry which is preliminary data.</text>
</comment>
<feature type="transmembrane region" description="Helical" evidence="3">
    <location>
        <begin position="88"/>
        <end position="106"/>
    </location>
</feature>